<feature type="region of interest" description="Disordered" evidence="1">
    <location>
        <begin position="219"/>
        <end position="240"/>
    </location>
</feature>
<dbReference type="STRING" id="582402.Hbal_1955"/>
<dbReference type="Proteomes" id="UP000002745">
    <property type="component" value="Chromosome"/>
</dbReference>
<name>C6XKS2_HIRBI</name>
<dbReference type="EMBL" id="CP001678">
    <property type="protein sequence ID" value="ACT59639.1"/>
    <property type="molecule type" value="Genomic_DNA"/>
</dbReference>
<accession>C6XKS2</accession>
<dbReference type="KEGG" id="hba:Hbal_1955"/>
<dbReference type="InterPro" id="IPR018704">
    <property type="entry name" value="SecYEG/CpoB_TPR"/>
</dbReference>
<organism evidence="3 4">
    <name type="scientific">Hirschia baltica (strain ATCC 49814 / DSM 5838 / IFAM 1418)</name>
    <dbReference type="NCBI Taxonomy" id="582402"/>
    <lineage>
        <taxon>Bacteria</taxon>
        <taxon>Pseudomonadati</taxon>
        <taxon>Pseudomonadota</taxon>
        <taxon>Alphaproteobacteria</taxon>
        <taxon>Hyphomonadales</taxon>
        <taxon>Hyphomonadaceae</taxon>
        <taxon>Hirschia</taxon>
    </lineage>
</organism>
<sequence length="240" mass="25539">MSDIFDEVEENVKADKLNRFWNKAWPFALGGSIAIVAMVAANSYFDEQATKEIEANGRTFELGLKSLEIQDVENTRSRFGALLDKDSGFADLAAQYLAQAELEMAGDTLAAAKALEISAQGEGPLADLAKLKAAYLLADTQSLAEVEAALGDLVGNEDSFGALAHELIGAKAFEEGDMERARSEYQALTLRLNAPEGVLNRANDALAVIPALTETNTVEEAAPVEATPVEDASSNSEDPA</sequence>
<dbReference type="eggNOG" id="COG4649">
    <property type="taxonomic scope" value="Bacteria"/>
</dbReference>
<feature type="compositionally biased region" description="Low complexity" evidence="1">
    <location>
        <begin position="219"/>
        <end position="230"/>
    </location>
</feature>
<feature type="domain" description="Ancillary SecYEG translocon subunit/Cell division coordinator CpoB TPR" evidence="2">
    <location>
        <begin position="19"/>
        <end position="189"/>
    </location>
</feature>
<dbReference type="HOGENOM" id="CLU_073302_1_1_5"/>
<gene>
    <name evidence="3" type="ordered locus">Hbal_1955</name>
</gene>
<dbReference type="RefSeq" id="WP_015827789.1">
    <property type="nucleotide sequence ID" value="NC_012982.1"/>
</dbReference>
<dbReference type="AlphaFoldDB" id="C6XKS2"/>
<evidence type="ECO:0000313" key="4">
    <source>
        <dbReference type="Proteomes" id="UP000002745"/>
    </source>
</evidence>
<dbReference type="OrthoDB" id="7173339at2"/>
<dbReference type="Pfam" id="PF09976">
    <property type="entry name" value="TPR_21"/>
    <property type="match status" value="1"/>
</dbReference>
<reference evidence="4" key="1">
    <citation type="journal article" date="2011" name="J. Bacteriol.">
        <title>Genome sequences of eight morphologically diverse alphaproteobacteria.</title>
        <authorList>
            <consortium name="US DOE Joint Genome Institute"/>
            <person name="Brown P.J."/>
            <person name="Kysela D.T."/>
            <person name="Buechlein A."/>
            <person name="Hemmerich C."/>
            <person name="Brun Y.V."/>
        </authorList>
    </citation>
    <scope>NUCLEOTIDE SEQUENCE [LARGE SCALE GENOMIC DNA]</scope>
    <source>
        <strain evidence="4">ATCC 49814 / DSM 5838 / IFAM 1418</strain>
    </source>
</reference>
<proteinExistence type="predicted"/>
<evidence type="ECO:0000259" key="2">
    <source>
        <dbReference type="Pfam" id="PF09976"/>
    </source>
</evidence>
<evidence type="ECO:0000256" key="1">
    <source>
        <dbReference type="SAM" id="MobiDB-lite"/>
    </source>
</evidence>
<keyword evidence="4" id="KW-1185">Reference proteome</keyword>
<evidence type="ECO:0000313" key="3">
    <source>
        <dbReference type="EMBL" id="ACT59639.1"/>
    </source>
</evidence>
<protein>
    <recommendedName>
        <fullName evidence="2">Ancillary SecYEG translocon subunit/Cell division coordinator CpoB TPR domain-containing protein</fullName>
    </recommendedName>
</protein>